<keyword evidence="6" id="KW-0067">ATP-binding</keyword>
<feature type="compositionally biased region" description="Polar residues" evidence="7">
    <location>
        <begin position="320"/>
        <end position="332"/>
    </location>
</feature>
<evidence type="ECO:0000256" key="5">
    <source>
        <dbReference type="ARBA" id="ARBA00022777"/>
    </source>
</evidence>
<gene>
    <name evidence="9" type="ORF">PAXINDRAFT_103926</name>
</gene>
<sequence length="729" mass="79030">MQDNAIQTAYRRTADNTYIESLPNGQIISFKARDDDSIDPYMHREPQILWALSFDNPIVAVFDVLSSSRRQDPFVLMQPRPAISDVLQGFDRSSTESIYDPDMAYVGLVEETESLFVMGNDHFPLITFGDTEYSPNSRFIDPPPSSTESLRDLPDRVDSITKRRKLEELCHESPFDKRCLLGKHPLDLSSLNTRQLPGVPSVELPKFNLGGDNATDSEDPTLRLADTSENTSTIVPSWIWPTAESVTRGAQTIGEGLKASALGSVLLAMIFGSTWLFRDKLPLGKLHPWIPRLAPEMQSVSTSSITAPDTPAPSIPSLASVPNANANGNISDTSVPQVQLPQLPQLSTTINADAPLYASTPNSPPPAVQFVELPVAGREAMDSPVVATVDVPDAEESEREGDPAGGTTPKKRRPARRRRGKKGKGNGAGANGAVDDTEGEKDAEGVGEEAGAEDERIQEDPLASATLVVQSTPKVTARSLIVSDTVLGFGSHGTVVFQGSLQGRAVAVKRLLHDFVTLASREVSVLQESDDHPNVIRYYYQESHGNFLYIALELCPASLADVIESPDQHRDILVSFDSKRALRQITSGLRHLHSLKIVHRDIKPQNILVSGPKNGVTGRDRGRRMLISDFGLCKKLEVDQTSFAPTAQGAHAAGTVGWRAPEILRGDVKLDDSLADDTSQSSRGSTSTVINGGPSTPNSGKSTRLTKAVDIFALGCLFYYVLTNGSHPY</sequence>
<dbReference type="EMBL" id="KN821290">
    <property type="protein sequence ID" value="KIJ05054.1"/>
    <property type="molecule type" value="Genomic_DNA"/>
</dbReference>
<dbReference type="PANTHER" id="PTHR13954">
    <property type="entry name" value="IRE1-RELATED"/>
    <property type="match status" value="1"/>
</dbReference>
<evidence type="ECO:0000256" key="7">
    <source>
        <dbReference type="SAM" id="MobiDB-lite"/>
    </source>
</evidence>
<evidence type="ECO:0000256" key="3">
    <source>
        <dbReference type="ARBA" id="ARBA00022679"/>
    </source>
</evidence>
<protein>
    <recommendedName>
        <fullName evidence="1">non-specific serine/threonine protein kinase</fullName>
        <ecNumber evidence="1">2.7.11.1</ecNumber>
    </recommendedName>
</protein>
<evidence type="ECO:0000259" key="8">
    <source>
        <dbReference type="PROSITE" id="PS50011"/>
    </source>
</evidence>
<dbReference type="GO" id="GO:0051082">
    <property type="term" value="F:unfolded protein binding"/>
    <property type="evidence" value="ECO:0007669"/>
    <property type="project" value="TreeGrafter"/>
</dbReference>
<dbReference type="PROSITE" id="PS00108">
    <property type="entry name" value="PROTEIN_KINASE_ST"/>
    <property type="match status" value="1"/>
</dbReference>
<dbReference type="GO" id="GO:0004674">
    <property type="term" value="F:protein serine/threonine kinase activity"/>
    <property type="evidence" value="ECO:0007669"/>
    <property type="project" value="UniProtKB-KW"/>
</dbReference>
<dbReference type="HOGENOM" id="CLU_004875_2_1_1"/>
<dbReference type="InterPro" id="IPR000719">
    <property type="entry name" value="Prot_kinase_dom"/>
</dbReference>
<name>A0A0C9SLU9_PAXIN</name>
<evidence type="ECO:0000313" key="9">
    <source>
        <dbReference type="EMBL" id="KIJ05054.1"/>
    </source>
</evidence>
<accession>A0A0C9SLU9</accession>
<evidence type="ECO:0000256" key="1">
    <source>
        <dbReference type="ARBA" id="ARBA00012513"/>
    </source>
</evidence>
<feature type="region of interest" description="Disordered" evidence="7">
    <location>
        <begin position="673"/>
        <end position="702"/>
    </location>
</feature>
<feature type="non-terminal residue" evidence="9">
    <location>
        <position position="729"/>
    </location>
</feature>
<dbReference type="SUPFAM" id="SSF56112">
    <property type="entry name" value="Protein kinase-like (PK-like)"/>
    <property type="match status" value="1"/>
</dbReference>
<dbReference type="Gene3D" id="1.10.510.10">
    <property type="entry name" value="Transferase(Phosphotransferase) domain 1"/>
    <property type="match status" value="1"/>
</dbReference>
<dbReference type="Proteomes" id="UP000053647">
    <property type="component" value="Unassembled WGS sequence"/>
</dbReference>
<evidence type="ECO:0000256" key="4">
    <source>
        <dbReference type="ARBA" id="ARBA00022741"/>
    </source>
</evidence>
<evidence type="ECO:0000256" key="6">
    <source>
        <dbReference type="ARBA" id="ARBA00022840"/>
    </source>
</evidence>
<dbReference type="Gene3D" id="3.30.200.20">
    <property type="entry name" value="Phosphorylase Kinase, domain 1"/>
    <property type="match status" value="1"/>
</dbReference>
<dbReference type="OrthoDB" id="63989at2759"/>
<feature type="compositionally biased region" description="Acidic residues" evidence="7">
    <location>
        <begin position="435"/>
        <end position="452"/>
    </location>
</feature>
<dbReference type="SMART" id="SM00220">
    <property type="entry name" value="S_TKc"/>
    <property type="match status" value="1"/>
</dbReference>
<feature type="compositionally biased region" description="Polar residues" evidence="7">
    <location>
        <begin position="676"/>
        <end position="702"/>
    </location>
</feature>
<reference evidence="9 10" key="1">
    <citation type="submission" date="2014-06" db="EMBL/GenBank/DDBJ databases">
        <authorList>
            <consortium name="DOE Joint Genome Institute"/>
            <person name="Kuo A."/>
            <person name="Kohler A."/>
            <person name="Nagy L.G."/>
            <person name="Floudas D."/>
            <person name="Copeland A."/>
            <person name="Barry K.W."/>
            <person name="Cichocki N."/>
            <person name="Veneault-Fourrey C."/>
            <person name="LaButti K."/>
            <person name="Lindquist E.A."/>
            <person name="Lipzen A."/>
            <person name="Lundell T."/>
            <person name="Morin E."/>
            <person name="Murat C."/>
            <person name="Sun H."/>
            <person name="Tunlid A."/>
            <person name="Henrissat B."/>
            <person name="Grigoriev I.V."/>
            <person name="Hibbett D.S."/>
            <person name="Martin F."/>
            <person name="Nordberg H.P."/>
            <person name="Cantor M.N."/>
            <person name="Hua S.X."/>
        </authorList>
    </citation>
    <scope>NUCLEOTIDE SEQUENCE [LARGE SCALE GENOMIC DNA]</scope>
    <source>
        <strain evidence="9 10">ATCC 200175</strain>
    </source>
</reference>
<keyword evidence="5" id="KW-0418">Kinase</keyword>
<feature type="region of interest" description="Disordered" evidence="7">
    <location>
        <begin position="301"/>
        <end position="334"/>
    </location>
</feature>
<keyword evidence="2" id="KW-0723">Serine/threonine-protein kinase</keyword>
<reference evidence="10" key="2">
    <citation type="submission" date="2015-01" db="EMBL/GenBank/DDBJ databases">
        <title>Evolutionary Origins and Diversification of the Mycorrhizal Mutualists.</title>
        <authorList>
            <consortium name="DOE Joint Genome Institute"/>
            <consortium name="Mycorrhizal Genomics Consortium"/>
            <person name="Kohler A."/>
            <person name="Kuo A."/>
            <person name="Nagy L.G."/>
            <person name="Floudas D."/>
            <person name="Copeland A."/>
            <person name="Barry K.W."/>
            <person name="Cichocki N."/>
            <person name="Veneault-Fourrey C."/>
            <person name="LaButti K."/>
            <person name="Lindquist E.A."/>
            <person name="Lipzen A."/>
            <person name="Lundell T."/>
            <person name="Morin E."/>
            <person name="Murat C."/>
            <person name="Riley R."/>
            <person name="Ohm R."/>
            <person name="Sun H."/>
            <person name="Tunlid A."/>
            <person name="Henrissat B."/>
            <person name="Grigoriev I.V."/>
            <person name="Hibbett D.S."/>
            <person name="Martin F."/>
        </authorList>
    </citation>
    <scope>NUCLEOTIDE SEQUENCE [LARGE SCALE GENOMIC DNA]</scope>
    <source>
        <strain evidence="10">ATCC 200175</strain>
    </source>
</reference>
<dbReference type="GO" id="GO:0004521">
    <property type="term" value="F:RNA endonuclease activity"/>
    <property type="evidence" value="ECO:0007669"/>
    <property type="project" value="InterPro"/>
</dbReference>
<dbReference type="InterPro" id="IPR008271">
    <property type="entry name" value="Ser/Thr_kinase_AS"/>
</dbReference>
<proteinExistence type="predicted"/>
<dbReference type="AlphaFoldDB" id="A0A0C9SLU9"/>
<dbReference type="EC" id="2.7.11.1" evidence="1"/>
<keyword evidence="3" id="KW-0808">Transferase</keyword>
<keyword evidence="10" id="KW-1185">Reference proteome</keyword>
<organism evidence="9 10">
    <name type="scientific">Paxillus involutus ATCC 200175</name>
    <dbReference type="NCBI Taxonomy" id="664439"/>
    <lineage>
        <taxon>Eukaryota</taxon>
        <taxon>Fungi</taxon>
        <taxon>Dikarya</taxon>
        <taxon>Basidiomycota</taxon>
        <taxon>Agaricomycotina</taxon>
        <taxon>Agaricomycetes</taxon>
        <taxon>Agaricomycetidae</taxon>
        <taxon>Boletales</taxon>
        <taxon>Paxilineae</taxon>
        <taxon>Paxillaceae</taxon>
        <taxon>Paxillus</taxon>
    </lineage>
</organism>
<feature type="region of interest" description="Disordered" evidence="7">
    <location>
        <begin position="389"/>
        <end position="464"/>
    </location>
</feature>
<feature type="domain" description="Protein kinase" evidence="8">
    <location>
        <begin position="481"/>
        <end position="729"/>
    </location>
</feature>
<dbReference type="FunFam" id="3.30.200.20:FF:000077">
    <property type="entry name" value="Putative Serine/threonine-protein kinase/endoribonuclease IRE1"/>
    <property type="match status" value="1"/>
</dbReference>
<evidence type="ECO:0000256" key="2">
    <source>
        <dbReference type="ARBA" id="ARBA00022527"/>
    </source>
</evidence>
<dbReference type="Pfam" id="PF00069">
    <property type="entry name" value="Pkinase"/>
    <property type="match status" value="1"/>
</dbReference>
<dbReference type="InterPro" id="IPR045133">
    <property type="entry name" value="IRE1/2-like"/>
</dbReference>
<dbReference type="InterPro" id="IPR011009">
    <property type="entry name" value="Kinase-like_dom_sf"/>
</dbReference>
<dbReference type="PANTHER" id="PTHR13954:SF6">
    <property type="entry name" value="NON-SPECIFIC SERINE_THREONINE PROTEIN KINASE"/>
    <property type="match status" value="1"/>
</dbReference>
<dbReference type="GO" id="GO:0070059">
    <property type="term" value="P:intrinsic apoptotic signaling pathway in response to endoplasmic reticulum stress"/>
    <property type="evidence" value="ECO:0007669"/>
    <property type="project" value="TreeGrafter"/>
</dbReference>
<evidence type="ECO:0000313" key="10">
    <source>
        <dbReference type="Proteomes" id="UP000053647"/>
    </source>
</evidence>
<keyword evidence="4" id="KW-0547">Nucleotide-binding</keyword>
<dbReference type="GO" id="GO:0005524">
    <property type="term" value="F:ATP binding"/>
    <property type="evidence" value="ECO:0007669"/>
    <property type="project" value="UniProtKB-KW"/>
</dbReference>
<dbReference type="PROSITE" id="PS50011">
    <property type="entry name" value="PROTEIN_KINASE_DOM"/>
    <property type="match status" value="1"/>
</dbReference>
<dbReference type="GO" id="GO:1990604">
    <property type="term" value="C:IRE1-TRAF2-ASK1 complex"/>
    <property type="evidence" value="ECO:0007669"/>
    <property type="project" value="TreeGrafter"/>
</dbReference>
<dbReference type="GO" id="GO:0036498">
    <property type="term" value="P:IRE1-mediated unfolded protein response"/>
    <property type="evidence" value="ECO:0007669"/>
    <property type="project" value="UniProtKB-ARBA"/>
</dbReference>
<feature type="compositionally biased region" description="Basic residues" evidence="7">
    <location>
        <begin position="409"/>
        <end position="424"/>
    </location>
</feature>